<dbReference type="EMBL" id="LAZR01056452">
    <property type="protein sequence ID" value="KKK74160.1"/>
    <property type="molecule type" value="Genomic_DNA"/>
</dbReference>
<protein>
    <submittedName>
        <fullName evidence="2">Uncharacterized protein</fullName>
    </submittedName>
</protein>
<name>A0A0F8YKB4_9ZZZZ</name>
<reference evidence="2" key="1">
    <citation type="journal article" date="2015" name="Nature">
        <title>Complex archaea that bridge the gap between prokaryotes and eukaryotes.</title>
        <authorList>
            <person name="Spang A."/>
            <person name="Saw J.H."/>
            <person name="Jorgensen S.L."/>
            <person name="Zaremba-Niedzwiedzka K."/>
            <person name="Martijn J."/>
            <person name="Lind A.E."/>
            <person name="van Eijk R."/>
            <person name="Schleper C."/>
            <person name="Guy L."/>
            <person name="Ettema T.J."/>
        </authorList>
    </citation>
    <scope>NUCLEOTIDE SEQUENCE</scope>
</reference>
<dbReference type="AlphaFoldDB" id="A0A0F8YKB4"/>
<feature type="region of interest" description="Disordered" evidence="1">
    <location>
        <begin position="33"/>
        <end position="101"/>
    </location>
</feature>
<gene>
    <name evidence="2" type="ORF">LCGC14_2886550</name>
</gene>
<evidence type="ECO:0000256" key="1">
    <source>
        <dbReference type="SAM" id="MobiDB-lite"/>
    </source>
</evidence>
<organism evidence="2">
    <name type="scientific">marine sediment metagenome</name>
    <dbReference type="NCBI Taxonomy" id="412755"/>
    <lineage>
        <taxon>unclassified sequences</taxon>
        <taxon>metagenomes</taxon>
        <taxon>ecological metagenomes</taxon>
    </lineage>
</organism>
<sequence>MVLNHTMRRKVLWLAALLLALLVIFGCAEIKPYEPRNNREEGPAKGLFTGSEGEFVIMRKAEEPKKESEDKKSPDEPESAAQPEPSRDESGSVDKPPGDNP</sequence>
<feature type="compositionally biased region" description="Basic and acidic residues" evidence="1">
    <location>
        <begin position="33"/>
        <end position="43"/>
    </location>
</feature>
<evidence type="ECO:0000313" key="2">
    <source>
        <dbReference type="EMBL" id="KKK74160.1"/>
    </source>
</evidence>
<proteinExistence type="predicted"/>
<accession>A0A0F8YKB4</accession>
<feature type="compositionally biased region" description="Basic and acidic residues" evidence="1">
    <location>
        <begin position="57"/>
        <end position="75"/>
    </location>
</feature>
<comment type="caution">
    <text evidence="2">The sequence shown here is derived from an EMBL/GenBank/DDBJ whole genome shotgun (WGS) entry which is preliminary data.</text>
</comment>